<dbReference type="PANTHER" id="PTHR33710:SF79">
    <property type="entry name" value="OS06G0205337 PROTEIN"/>
    <property type="match status" value="1"/>
</dbReference>
<reference evidence="1 2" key="1">
    <citation type="journal article" date="2024" name="G3 (Bethesda)">
        <title>Genome assembly of Hibiscus sabdariffa L. provides insights into metabolisms of medicinal natural products.</title>
        <authorList>
            <person name="Kim T."/>
        </authorList>
    </citation>
    <scope>NUCLEOTIDE SEQUENCE [LARGE SCALE GENOMIC DNA]</scope>
    <source>
        <strain evidence="1">TK-2024</strain>
        <tissue evidence="1">Old leaves</tissue>
    </source>
</reference>
<proteinExistence type="predicted"/>
<name>A0ABR2AL86_9ROSI</name>
<dbReference type="EMBL" id="JBBPBM010000542">
    <property type="protein sequence ID" value="KAK8494372.1"/>
    <property type="molecule type" value="Genomic_DNA"/>
</dbReference>
<dbReference type="Proteomes" id="UP001472677">
    <property type="component" value="Unassembled WGS sequence"/>
</dbReference>
<evidence type="ECO:0000313" key="1">
    <source>
        <dbReference type="EMBL" id="KAK8494372.1"/>
    </source>
</evidence>
<dbReference type="PANTHER" id="PTHR33710">
    <property type="entry name" value="BNAC02G09200D PROTEIN"/>
    <property type="match status" value="1"/>
</dbReference>
<dbReference type="SUPFAM" id="SSF56219">
    <property type="entry name" value="DNase I-like"/>
    <property type="match status" value="1"/>
</dbReference>
<accession>A0ABR2AL86</accession>
<organism evidence="1 2">
    <name type="scientific">Hibiscus sabdariffa</name>
    <name type="common">roselle</name>
    <dbReference type="NCBI Taxonomy" id="183260"/>
    <lineage>
        <taxon>Eukaryota</taxon>
        <taxon>Viridiplantae</taxon>
        <taxon>Streptophyta</taxon>
        <taxon>Embryophyta</taxon>
        <taxon>Tracheophyta</taxon>
        <taxon>Spermatophyta</taxon>
        <taxon>Magnoliopsida</taxon>
        <taxon>eudicotyledons</taxon>
        <taxon>Gunneridae</taxon>
        <taxon>Pentapetalae</taxon>
        <taxon>rosids</taxon>
        <taxon>malvids</taxon>
        <taxon>Malvales</taxon>
        <taxon>Malvaceae</taxon>
        <taxon>Malvoideae</taxon>
        <taxon>Hibiscus</taxon>
    </lineage>
</organism>
<dbReference type="InterPro" id="IPR036691">
    <property type="entry name" value="Endo/exonu/phosph_ase_sf"/>
</dbReference>
<sequence>MTFIYDPPYADEKEEFWSSLSSLRGNRTENWHLIGDSNIVAKPEVKIRGLPFDSLHANWFYDFMDYSYMLELPIKGWTFTFSYLRSEDEAILEKLDRVIISLEWSIDFPKAIGVLHVALASDHAPIFLLLKGLNKKYKKEFKFEAKGLLKEDCSVNVRESWRPVNINSRNLVFDKKLSRTISRLKQWSKLKYEKNIKMEDELKGKIKTL</sequence>
<comment type="caution">
    <text evidence="1">The sequence shown here is derived from an EMBL/GenBank/DDBJ whole genome shotgun (WGS) entry which is preliminary data.</text>
</comment>
<dbReference type="Gene3D" id="3.60.10.10">
    <property type="entry name" value="Endonuclease/exonuclease/phosphatase"/>
    <property type="match status" value="1"/>
</dbReference>
<protein>
    <submittedName>
        <fullName evidence="1">Uncharacterized protein</fullName>
    </submittedName>
</protein>
<gene>
    <name evidence="1" type="ORF">V6N12_049293</name>
</gene>
<evidence type="ECO:0000313" key="2">
    <source>
        <dbReference type="Proteomes" id="UP001472677"/>
    </source>
</evidence>
<keyword evidence="2" id="KW-1185">Reference proteome</keyword>